<dbReference type="Proteomes" id="UP000198339">
    <property type="component" value="Unassembled WGS sequence"/>
</dbReference>
<evidence type="ECO:0000313" key="2">
    <source>
        <dbReference type="EMBL" id="SNS78568.1"/>
    </source>
</evidence>
<accession>A0A239HC16</accession>
<dbReference type="SUPFAM" id="SSF51735">
    <property type="entry name" value="NAD(P)-binding Rossmann-fold domains"/>
    <property type="match status" value="1"/>
</dbReference>
<sequence>MTSNEANGSSKRVAVYGAGGHTGRFVVAELLRRGLDVVAVARDAAKLDPLLQSSDRVAVRAATVDDGGSLDRAFDGVTVVINCAGPFLDTAGPVASAALRVGAHYLDVTAEQPSARATIDTFGAIAGEAGLVVMPAMGFYGGLGDLLATAAMGDWDAADEIRIGIALDSWHPTAGTRITGERNQARRQVVSQGSLVPVTLPPREMDWEFPAPVLVRPVVEVPFSEIVTISSHLRAAELHNYLSRNALEDVRSDATPAPKPTDETGRSAQRFLVEAVASKGGIVRRVAVRGRDIYAFSAPLVCEAAARLLDHRAETGGAMAPGAMFEPIEFLAALESADSDFRIIQR</sequence>
<dbReference type="EMBL" id="FZPA01000005">
    <property type="protein sequence ID" value="SNS78568.1"/>
    <property type="molecule type" value="Genomic_DNA"/>
</dbReference>
<evidence type="ECO:0000259" key="1">
    <source>
        <dbReference type="Pfam" id="PF03435"/>
    </source>
</evidence>
<reference evidence="2 3" key="1">
    <citation type="submission" date="2017-06" db="EMBL/GenBank/DDBJ databases">
        <authorList>
            <person name="Kim H.J."/>
            <person name="Triplett B.A."/>
        </authorList>
    </citation>
    <scope>NUCLEOTIDE SEQUENCE [LARGE SCALE GENOMIC DNA]</scope>
    <source>
        <strain evidence="2 3">DS15</strain>
    </source>
</reference>
<dbReference type="InterPro" id="IPR036291">
    <property type="entry name" value="NAD(P)-bd_dom_sf"/>
</dbReference>
<dbReference type="PANTHER" id="PTHR43781">
    <property type="entry name" value="SACCHAROPINE DEHYDROGENASE"/>
    <property type="match status" value="1"/>
</dbReference>
<dbReference type="PANTHER" id="PTHR43781:SF1">
    <property type="entry name" value="SACCHAROPINE DEHYDROGENASE"/>
    <property type="match status" value="1"/>
</dbReference>
<gene>
    <name evidence="2" type="ORF">SAMN06295955_10568</name>
</gene>
<keyword evidence="3" id="KW-1185">Reference proteome</keyword>
<feature type="domain" description="Saccharopine dehydrogenase NADP binding" evidence="1">
    <location>
        <begin position="13"/>
        <end position="133"/>
    </location>
</feature>
<dbReference type="Gene3D" id="3.40.50.720">
    <property type="entry name" value="NAD(P)-binding Rossmann-like Domain"/>
    <property type="match status" value="1"/>
</dbReference>
<dbReference type="InterPro" id="IPR005097">
    <property type="entry name" value="Sacchrp_dh_NADP-bd"/>
</dbReference>
<protein>
    <submittedName>
        <fullName evidence="2">Saccharopine dehydrogenase NADP binding domain-containing protein</fullName>
    </submittedName>
</protein>
<name>A0A239HC16_9SPHN</name>
<dbReference type="RefSeq" id="WP_089215618.1">
    <property type="nucleotide sequence ID" value="NZ_FZPA01000005.1"/>
</dbReference>
<dbReference type="AlphaFoldDB" id="A0A239HC16"/>
<proteinExistence type="predicted"/>
<organism evidence="2 3">
    <name type="scientific">Sphingopyxis indica</name>
    <dbReference type="NCBI Taxonomy" id="436663"/>
    <lineage>
        <taxon>Bacteria</taxon>
        <taxon>Pseudomonadati</taxon>
        <taxon>Pseudomonadota</taxon>
        <taxon>Alphaproteobacteria</taxon>
        <taxon>Sphingomonadales</taxon>
        <taxon>Sphingomonadaceae</taxon>
        <taxon>Sphingopyxis</taxon>
    </lineage>
</organism>
<dbReference type="Pfam" id="PF03435">
    <property type="entry name" value="Sacchrp_dh_NADP"/>
    <property type="match status" value="1"/>
</dbReference>
<evidence type="ECO:0000313" key="3">
    <source>
        <dbReference type="Proteomes" id="UP000198339"/>
    </source>
</evidence>
<dbReference type="OrthoDB" id="4420885at2"/>